<dbReference type="Proteomes" id="UP000298458">
    <property type="component" value="Unassembled WGS sequence"/>
</dbReference>
<reference evidence="3" key="1">
    <citation type="journal article" date="2019" name="PLoS Negl. Trop. Dis.">
        <title>Revisiting the worldwide diversity of Leptospira species in the environment.</title>
        <authorList>
            <person name="Vincent A.T."/>
            <person name="Schiettekatte O."/>
            <person name="Bourhy P."/>
            <person name="Veyrier F.J."/>
            <person name="Picardeau M."/>
        </authorList>
    </citation>
    <scope>NUCLEOTIDE SEQUENCE [LARGE SCALE GENOMIC DNA]</scope>
    <source>
        <strain evidence="3">SSW15</strain>
    </source>
</reference>
<dbReference type="InterPro" id="IPR023393">
    <property type="entry name" value="START-like_dom_sf"/>
</dbReference>
<proteinExistence type="inferred from homology"/>
<accession>A0A4R9GM03</accession>
<dbReference type="AlphaFoldDB" id="A0A4R9GM03"/>
<dbReference type="SUPFAM" id="SSF55961">
    <property type="entry name" value="Bet v1-like"/>
    <property type="match status" value="1"/>
</dbReference>
<organism evidence="3 4">
    <name type="scientific">Leptospira fletcheri</name>
    <dbReference type="NCBI Taxonomy" id="2484981"/>
    <lineage>
        <taxon>Bacteria</taxon>
        <taxon>Pseudomonadati</taxon>
        <taxon>Spirochaetota</taxon>
        <taxon>Spirochaetia</taxon>
        <taxon>Leptospirales</taxon>
        <taxon>Leptospiraceae</taxon>
        <taxon>Leptospira</taxon>
    </lineage>
</organism>
<dbReference type="RefSeq" id="WP_135766475.1">
    <property type="nucleotide sequence ID" value="NZ_RQET01000001.1"/>
</dbReference>
<dbReference type="OrthoDB" id="9805228at2"/>
<name>A0A4R9GM03_9LEPT</name>
<evidence type="ECO:0000256" key="1">
    <source>
        <dbReference type="ARBA" id="ARBA00006817"/>
    </source>
</evidence>
<comment type="caution">
    <text evidence="3">The sequence shown here is derived from an EMBL/GenBank/DDBJ whole genome shotgun (WGS) entry which is preliminary data.</text>
</comment>
<comment type="similarity">
    <text evidence="1">Belongs to the AHA1 family.</text>
</comment>
<protein>
    <submittedName>
        <fullName evidence="3">ATPase</fullName>
    </submittedName>
</protein>
<keyword evidence="4" id="KW-1185">Reference proteome</keyword>
<dbReference type="InterPro" id="IPR013538">
    <property type="entry name" value="ASHA1/2-like_C"/>
</dbReference>
<dbReference type="Pfam" id="PF08327">
    <property type="entry name" value="AHSA1"/>
    <property type="match status" value="1"/>
</dbReference>
<dbReference type="CDD" id="cd07826">
    <property type="entry name" value="SRPBCC_CalC_Aha1-like_9"/>
    <property type="match status" value="1"/>
</dbReference>
<evidence type="ECO:0000259" key="2">
    <source>
        <dbReference type="Pfam" id="PF08327"/>
    </source>
</evidence>
<evidence type="ECO:0000313" key="3">
    <source>
        <dbReference type="EMBL" id="TGK14133.1"/>
    </source>
</evidence>
<sequence>MSLSKNVKVVAKGEKEIVMTRSFQANRELVFDCFTKPELLKRWLFGPDGWILSLCEVDLRIGGKYRYVWKREENGTEMGAGGVYKKIDKPELLVCTEKFEETWYPGEALLTNEFVSEGNRTNLIVTILYESKEARDMVLKSPMEGGVEQSYNRLANLLDTVSISQESK</sequence>
<evidence type="ECO:0000313" key="4">
    <source>
        <dbReference type="Proteomes" id="UP000298458"/>
    </source>
</evidence>
<feature type="domain" description="Activator of Hsp90 ATPase homologue 1/2-like C-terminal" evidence="2">
    <location>
        <begin position="25"/>
        <end position="158"/>
    </location>
</feature>
<dbReference type="Gene3D" id="3.30.530.20">
    <property type="match status" value="1"/>
</dbReference>
<dbReference type="EMBL" id="RQET01000001">
    <property type="protein sequence ID" value="TGK14133.1"/>
    <property type="molecule type" value="Genomic_DNA"/>
</dbReference>
<gene>
    <name evidence="3" type="ORF">EHO60_01960</name>
</gene>